<dbReference type="GeneID" id="77475869"/>
<protein>
    <submittedName>
        <fullName evidence="1">Uncharacterized protein</fullName>
    </submittedName>
</protein>
<organism evidence="1 2">
    <name type="scientific">Microbacterium algeriense</name>
    <dbReference type="NCBI Taxonomy" id="2615184"/>
    <lineage>
        <taxon>Bacteria</taxon>
        <taxon>Bacillati</taxon>
        <taxon>Actinomycetota</taxon>
        <taxon>Actinomycetes</taxon>
        <taxon>Micrococcales</taxon>
        <taxon>Microbacteriaceae</taxon>
        <taxon>Microbacterium</taxon>
    </lineage>
</organism>
<accession>A0ABQ6V9Y6</accession>
<proteinExistence type="predicted"/>
<dbReference type="EMBL" id="WAAO01000001">
    <property type="protein sequence ID" value="KAB1867225.1"/>
    <property type="molecule type" value="Genomic_DNA"/>
</dbReference>
<reference evidence="2" key="1">
    <citation type="submission" date="2019-09" db="EMBL/GenBank/DDBJ databases">
        <title>Whole genome sequencing of Microbacterium maritypicum.</title>
        <authorList>
            <person name="Lenchi N."/>
        </authorList>
    </citation>
    <scope>NUCLEOTIDE SEQUENCE [LARGE SCALE GENOMIC DNA]</scope>
    <source>
        <strain evidence="2">G1</strain>
    </source>
</reference>
<dbReference type="InterPro" id="IPR049693">
    <property type="entry name" value="Daptide_RRE"/>
</dbReference>
<name>A0ABQ6V9Y6_9MICO</name>
<dbReference type="RefSeq" id="WP_151458819.1">
    <property type="nucleotide sequence ID" value="NZ_WAAO01000001.1"/>
</dbReference>
<keyword evidence="2" id="KW-1185">Reference proteome</keyword>
<dbReference type="NCBIfam" id="NF041823">
    <property type="entry name" value="daptide_RRE"/>
    <property type="match status" value="1"/>
</dbReference>
<evidence type="ECO:0000313" key="2">
    <source>
        <dbReference type="Proteomes" id="UP000478836"/>
    </source>
</evidence>
<gene>
    <name evidence="1" type="ORF">F6A08_05375</name>
</gene>
<evidence type="ECO:0000313" key="1">
    <source>
        <dbReference type="EMBL" id="KAB1867225.1"/>
    </source>
</evidence>
<sequence length="348" mass="36255">MSDDADVGGADLLGARALREWLTGEREAFSRVFLVESGAAVEAVREVVAPDDVMLLPASSPPDGGPAAVARYTGELRAVGDELFFGERGVELQDYVAAAFVQIIGPTAIRFFDAAGWRAFLDDADLARRTGVFSTALIDPRVLLADRSALEKPGEVVTPSAVRVAADGSVSVGVQGEVIGTVDDLSAALDTALPRSTALGEVAPRHEVAAESARLGGIRRYLSATDLMKMLHLVNGDARIAGFGWAPIDDRLADAEPLTADPFLLDTADGLMLADTGTLRRQLLTPLTATVVAATQTSSTLELAAQRLARELGTPVSHASALCLEAVAALGVHFGERTSGDPTTGVNG</sequence>
<comment type="caution">
    <text evidence="1">The sequence shown here is derived from an EMBL/GenBank/DDBJ whole genome shotgun (WGS) entry which is preliminary data.</text>
</comment>
<dbReference type="Proteomes" id="UP000478836">
    <property type="component" value="Unassembled WGS sequence"/>
</dbReference>